<dbReference type="GO" id="GO:0061459">
    <property type="term" value="F:L-arginine transmembrane transporter activity"/>
    <property type="evidence" value="ECO:0007669"/>
    <property type="project" value="TreeGrafter"/>
</dbReference>
<dbReference type="PANTHER" id="PTHR43243">
    <property type="entry name" value="INNER MEMBRANE TRANSPORTER YGJI-RELATED"/>
    <property type="match status" value="1"/>
</dbReference>
<evidence type="ECO:0000256" key="1">
    <source>
        <dbReference type="ARBA" id="ARBA00004141"/>
    </source>
</evidence>
<feature type="transmembrane region" description="Helical" evidence="5">
    <location>
        <begin position="490"/>
        <end position="510"/>
    </location>
</feature>
<feature type="transmembrane region" description="Helical" evidence="5">
    <location>
        <begin position="458"/>
        <end position="484"/>
    </location>
</feature>
<keyword evidence="4 5" id="KW-0472">Membrane</keyword>
<evidence type="ECO:0000256" key="3">
    <source>
        <dbReference type="ARBA" id="ARBA00022989"/>
    </source>
</evidence>
<dbReference type="InterPro" id="IPR029485">
    <property type="entry name" value="CAT_C"/>
</dbReference>
<dbReference type="GeneID" id="112689112"/>
<keyword evidence="7" id="KW-1185">Reference proteome</keyword>
<feature type="transmembrane region" description="Helical" evidence="5">
    <location>
        <begin position="69"/>
        <end position="88"/>
    </location>
</feature>
<dbReference type="PIRSF" id="PIRSF006060">
    <property type="entry name" value="AA_transporter"/>
    <property type="match status" value="1"/>
</dbReference>
<evidence type="ECO:0000256" key="2">
    <source>
        <dbReference type="ARBA" id="ARBA00022692"/>
    </source>
</evidence>
<dbReference type="RefSeq" id="XP_025418422.1">
    <property type="nucleotide sequence ID" value="XM_025562637.1"/>
</dbReference>
<feature type="transmembrane region" description="Helical" evidence="5">
    <location>
        <begin position="401"/>
        <end position="420"/>
    </location>
</feature>
<feature type="transmembrane region" description="Helical" evidence="5">
    <location>
        <begin position="374"/>
        <end position="395"/>
    </location>
</feature>
<dbReference type="Pfam" id="PF13906">
    <property type="entry name" value="AA_permease_C"/>
    <property type="match status" value="1"/>
</dbReference>
<feature type="transmembrane region" description="Helical" evidence="5">
    <location>
        <begin position="197"/>
        <end position="216"/>
    </location>
</feature>
<evidence type="ECO:0000313" key="7">
    <source>
        <dbReference type="Proteomes" id="UP000694846"/>
    </source>
</evidence>
<dbReference type="GO" id="GO:0015189">
    <property type="term" value="F:L-lysine transmembrane transporter activity"/>
    <property type="evidence" value="ECO:0007669"/>
    <property type="project" value="TreeGrafter"/>
</dbReference>
<feature type="transmembrane region" description="Helical" evidence="5">
    <location>
        <begin position="522"/>
        <end position="543"/>
    </location>
</feature>
<dbReference type="Pfam" id="PF13520">
    <property type="entry name" value="AA_permease_2"/>
    <property type="match status" value="1"/>
</dbReference>
<dbReference type="GO" id="GO:0097638">
    <property type="term" value="P:L-arginine import across plasma membrane"/>
    <property type="evidence" value="ECO:0007669"/>
    <property type="project" value="TreeGrafter"/>
</dbReference>
<gene>
    <name evidence="8" type="primary">LOC112689112</name>
</gene>
<feature type="domain" description="Cationic amino acid transporter C-terminal" evidence="6">
    <location>
        <begin position="522"/>
        <end position="572"/>
    </location>
</feature>
<proteinExistence type="predicted"/>
<protein>
    <submittedName>
        <fullName evidence="8">Cationic amino acid transporter 2-like</fullName>
    </submittedName>
</protein>
<accession>A0A8B8G695</accession>
<organism evidence="7 8">
    <name type="scientific">Sipha flava</name>
    <name type="common">yellow sugarcane aphid</name>
    <dbReference type="NCBI Taxonomy" id="143950"/>
    <lineage>
        <taxon>Eukaryota</taxon>
        <taxon>Metazoa</taxon>
        <taxon>Ecdysozoa</taxon>
        <taxon>Arthropoda</taxon>
        <taxon>Hexapoda</taxon>
        <taxon>Insecta</taxon>
        <taxon>Pterygota</taxon>
        <taxon>Neoptera</taxon>
        <taxon>Paraneoptera</taxon>
        <taxon>Hemiptera</taxon>
        <taxon>Sternorrhyncha</taxon>
        <taxon>Aphidomorpha</taxon>
        <taxon>Aphidoidea</taxon>
        <taxon>Aphididae</taxon>
        <taxon>Sipha</taxon>
    </lineage>
</organism>
<keyword evidence="2 5" id="KW-0812">Transmembrane</keyword>
<dbReference type="OrthoDB" id="3900342at2759"/>
<feature type="transmembrane region" description="Helical" evidence="5">
    <location>
        <begin position="236"/>
        <end position="257"/>
    </location>
</feature>
<dbReference type="AlphaFoldDB" id="A0A8B8G695"/>
<evidence type="ECO:0000256" key="4">
    <source>
        <dbReference type="ARBA" id="ARBA00023136"/>
    </source>
</evidence>
<feature type="transmembrane region" description="Helical" evidence="5">
    <location>
        <begin position="100"/>
        <end position="121"/>
    </location>
</feature>
<dbReference type="PANTHER" id="PTHR43243:SF105">
    <property type="entry name" value="CATIONIC AMINO ACID TRANSPORTER C-TERMINAL DOMAIN-CONTAINING PROTEIN"/>
    <property type="match status" value="1"/>
</dbReference>
<sequence length="597" mass="66012">MSSCTKETLYQKLSRKKAYVEEIGVEGNEKFKRVLNIFDLTALGTGSTLGCGVYVLAGTVAKSVAGPAVVLSFILAATVSSFSGVCYAEFAGRVPKAGSAYIYSYVAVGEFIAFVIGWNLLLEHTIGTAAVAKAMSNYLDSLLGDPQKKFMKKHFPIHMEFLGEYPDIASFLFIMSIALVVAWGVRKSSSLNNLFTSLNLLTVCTVIVSGFYFANLSNWFIQKKDIPPEANGGEGGFLPFGWTGMVAGAARCFYGFIGFDSIASTGEETKNPKRTIPLAIVLTLFFVTLAYSSVASVLTLMWPYYDQDPNAPLPVIYENLGMPLLKYLVTGGAVFALFTTLIGCLFPIPRILYAMSSDGLLFKFLSTINEKTKTPFIAAIICGVCAGLLSTIFNLEQLVDMASIGTLQSYMIVCVCVLILRYSNNNACSQEIDDSEVYSFSKWFTVSSMRMTNSYTQYVSRVLILLYSVAASVFCLCVVNWNYFDGTVNTVLSITIFVSLVILITATMLLHRLPQAVENLSFKVPFVPFVPCLSIVLNLYLMMELNFKTWIRFCVWLFIGLLIYAFYGIRHSLERENITKKNIENKEISCEPKISNQ</sequence>
<feature type="transmembrane region" description="Helical" evidence="5">
    <location>
        <begin position="37"/>
        <end position="57"/>
    </location>
</feature>
<evidence type="ECO:0000259" key="6">
    <source>
        <dbReference type="Pfam" id="PF13906"/>
    </source>
</evidence>
<feature type="transmembrane region" description="Helical" evidence="5">
    <location>
        <begin position="168"/>
        <end position="185"/>
    </location>
</feature>
<dbReference type="InterPro" id="IPR002293">
    <property type="entry name" value="AA/rel_permease1"/>
</dbReference>
<dbReference type="FunFam" id="1.20.1740.10:FF:000010">
    <property type="entry name" value="probable cationic amino acid transporter"/>
    <property type="match status" value="1"/>
</dbReference>
<feature type="transmembrane region" description="Helical" evidence="5">
    <location>
        <begin position="325"/>
        <end position="353"/>
    </location>
</feature>
<dbReference type="GO" id="GO:0005886">
    <property type="term" value="C:plasma membrane"/>
    <property type="evidence" value="ECO:0007669"/>
    <property type="project" value="TreeGrafter"/>
</dbReference>
<evidence type="ECO:0000256" key="5">
    <source>
        <dbReference type="SAM" id="Phobius"/>
    </source>
</evidence>
<dbReference type="Proteomes" id="UP000694846">
    <property type="component" value="Unplaced"/>
</dbReference>
<dbReference type="GO" id="GO:0000064">
    <property type="term" value="F:L-ornithine transmembrane transporter activity"/>
    <property type="evidence" value="ECO:0007669"/>
    <property type="project" value="TreeGrafter"/>
</dbReference>
<keyword evidence="3 5" id="KW-1133">Transmembrane helix</keyword>
<dbReference type="Gene3D" id="1.20.1740.10">
    <property type="entry name" value="Amino acid/polyamine transporter I"/>
    <property type="match status" value="1"/>
</dbReference>
<feature type="transmembrane region" description="Helical" evidence="5">
    <location>
        <begin position="549"/>
        <end position="567"/>
    </location>
</feature>
<reference evidence="8" key="1">
    <citation type="submission" date="2025-08" db="UniProtKB">
        <authorList>
            <consortium name="RefSeq"/>
        </authorList>
    </citation>
    <scope>IDENTIFICATION</scope>
    <source>
        <tissue evidence="8">Whole body</tissue>
    </source>
</reference>
<name>A0A8B8G695_9HEMI</name>
<evidence type="ECO:0000313" key="8">
    <source>
        <dbReference type="RefSeq" id="XP_025418422.1"/>
    </source>
</evidence>
<comment type="subcellular location">
    <subcellularLocation>
        <location evidence="1">Membrane</location>
        <topology evidence="1">Multi-pass membrane protein</topology>
    </subcellularLocation>
</comment>
<feature type="transmembrane region" description="Helical" evidence="5">
    <location>
        <begin position="278"/>
        <end position="305"/>
    </location>
</feature>